<reference evidence="1 2" key="1">
    <citation type="submission" date="2022-01" db="EMBL/GenBank/DDBJ databases">
        <authorList>
            <person name="Xiong W."/>
            <person name="Schranz E."/>
        </authorList>
    </citation>
    <scope>NUCLEOTIDE SEQUENCE [LARGE SCALE GENOMIC DNA]</scope>
</reference>
<comment type="caution">
    <text evidence="1">The sequence shown here is derived from an EMBL/GenBank/DDBJ whole genome shotgun (WGS) entry which is preliminary data.</text>
</comment>
<accession>A0AAU9MQH8</accession>
<dbReference type="InterPro" id="IPR017850">
    <property type="entry name" value="Alkaline_phosphatase_core_sf"/>
</dbReference>
<dbReference type="Proteomes" id="UP001157418">
    <property type="component" value="Unassembled WGS sequence"/>
</dbReference>
<gene>
    <name evidence="1" type="ORF">LVIROSA_LOCUS11453</name>
</gene>
<evidence type="ECO:0000313" key="1">
    <source>
        <dbReference type="EMBL" id="CAH1424230.1"/>
    </source>
</evidence>
<evidence type="ECO:0000313" key="2">
    <source>
        <dbReference type="Proteomes" id="UP001157418"/>
    </source>
</evidence>
<dbReference type="Gene3D" id="3.40.720.10">
    <property type="entry name" value="Alkaline Phosphatase, subunit A"/>
    <property type="match status" value="1"/>
</dbReference>
<name>A0AAU9MQH8_9ASTR</name>
<protein>
    <submittedName>
        <fullName evidence="1">Uncharacterized protein</fullName>
    </submittedName>
</protein>
<proteinExistence type="predicted"/>
<sequence length="153" mass="17285">MVKWLGIPVKATVVACKADEAVKMILDAVEQMIADDGNAEDMVKINKKGEPALDKEGNVQILTSHTLQPVFDEMAHYMGCCECTCRPRRLITAIRLASNILTSKPAIRTFRNDASTKLNNRNTQFNRFTPPHYSVDFHWKYSAESARNFLIII</sequence>
<organism evidence="1 2">
    <name type="scientific">Lactuca virosa</name>
    <dbReference type="NCBI Taxonomy" id="75947"/>
    <lineage>
        <taxon>Eukaryota</taxon>
        <taxon>Viridiplantae</taxon>
        <taxon>Streptophyta</taxon>
        <taxon>Embryophyta</taxon>
        <taxon>Tracheophyta</taxon>
        <taxon>Spermatophyta</taxon>
        <taxon>Magnoliopsida</taxon>
        <taxon>eudicotyledons</taxon>
        <taxon>Gunneridae</taxon>
        <taxon>Pentapetalae</taxon>
        <taxon>asterids</taxon>
        <taxon>campanulids</taxon>
        <taxon>Asterales</taxon>
        <taxon>Asteraceae</taxon>
        <taxon>Cichorioideae</taxon>
        <taxon>Cichorieae</taxon>
        <taxon>Lactucinae</taxon>
        <taxon>Lactuca</taxon>
    </lineage>
</organism>
<dbReference type="EMBL" id="CAKMRJ010001446">
    <property type="protein sequence ID" value="CAH1424230.1"/>
    <property type="molecule type" value="Genomic_DNA"/>
</dbReference>
<dbReference type="AlphaFoldDB" id="A0AAU9MQH8"/>
<keyword evidence="2" id="KW-1185">Reference proteome</keyword>